<dbReference type="AlphaFoldDB" id="A0AAC9PT44"/>
<reference evidence="4" key="1">
    <citation type="submission" date="2016-06" db="EMBL/GenBank/DDBJ databases">
        <title>Complete genome sequence of Actinoalloteichus fjordicus DSM 46855 (=ADI127-17), type strain of the new species Actinoalloteichus fjordicus.</title>
        <authorList>
            <person name="Ruckert C."/>
            <person name="Nouioui I."/>
            <person name="Willmese J."/>
            <person name="van Wezel G."/>
            <person name="Klenk H.-P."/>
            <person name="Kalinowski J."/>
            <person name="Zotchev S.B."/>
        </authorList>
    </citation>
    <scope>NUCLEOTIDE SEQUENCE [LARGE SCALE GENOMIC DNA]</scope>
    <source>
        <strain evidence="4">ADI127-7</strain>
    </source>
</reference>
<sequence>MSTISTAATAPHPPEQAPVSARTLRQLLRSRRRRRSSTTTVAGRIYEGLLYAVIPGGLLVQTVLAALDWSQAAGPPADPAATGWLVVAAVLACLGLALRAAAELGPLSASSTSMTWLFSTPVDRGALLWRRLAASTAVAAALSLVVVSGAALTVGVADLDLLWSAVLGAAIGVTALSRAAAAQTHRAGPAGVARIGILTAALGGLLATLAGLSTMLDVTLPAPPALPLAALAAPAALAASWSLIAARRTAGRIDRGALNEAAEVTGAVRLTVGWLDVSLFADLLDQRRWRRRATVRSTLLTGRGASTLVRAELRRVLRRRSSIGWWAALGVLPYVTAALLPSLWTMPVTLIIGYLALGRLASGLRLTARSAALRRMLPFSDVTIRLTVLVVPASAALLWGAATAPAVAGTFWAGTAATIGLVCLAGLLRSAKRPPIDYHTGGTLDPVSGAVPMGLILQVVSGPDVVLVAAVLWAAGAALPWCALFAATAIAWSLWQDRLG</sequence>
<feature type="transmembrane region" description="Helical" evidence="2">
    <location>
        <begin position="132"/>
        <end position="155"/>
    </location>
</feature>
<dbReference type="KEGG" id="acad:UA74_21195"/>
<dbReference type="InterPro" id="IPR046264">
    <property type="entry name" value="DUF6297"/>
</dbReference>
<evidence type="ECO:0000256" key="1">
    <source>
        <dbReference type="SAM" id="MobiDB-lite"/>
    </source>
</evidence>
<feature type="transmembrane region" description="Helical" evidence="2">
    <location>
        <begin position="41"/>
        <end position="64"/>
    </location>
</feature>
<organism evidence="3 4">
    <name type="scientific">Actinoalloteichus fjordicus</name>
    <dbReference type="NCBI Taxonomy" id="1612552"/>
    <lineage>
        <taxon>Bacteria</taxon>
        <taxon>Bacillati</taxon>
        <taxon>Actinomycetota</taxon>
        <taxon>Actinomycetes</taxon>
        <taxon>Pseudonocardiales</taxon>
        <taxon>Pseudonocardiaceae</taxon>
        <taxon>Actinoalloteichus</taxon>
    </lineage>
</organism>
<feature type="transmembrane region" description="Helical" evidence="2">
    <location>
        <begin position="408"/>
        <end position="428"/>
    </location>
</feature>
<keyword evidence="2" id="KW-1133">Transmembrane helix</keyword>
<dbReference type="EMBL" id="CP016076">
    <property type="protein sequence ID" value="APU16264.1"/>
    <property type="molecule type" value="Genomic_DNA"/>
</dbReference>
<dbReference type="Pfam" id="PF19814">
    <property type="entry name" value="DUF6297"/>
    <property type="match status" value="1"/>
</dbReference>
<feature type="transmembrane region" description="Helical" evidence="2">
    <location>
        <begin position="84"/>
        <end position="102"/>
    </location>
</feature>
<protein>
    <submittedName>
        <fullName evidence="3">Uncharacterized protein</fullName>
    </submittedName>
</protein>
<feature type="transmembrane region" description="Helical" evidence="2">
    <location>
        <begin position="192"/>
        <end position="213"/>
    </location>
</feature>
<evidence type="ECO:0000313" key="4">
    <source>
        <dbReference type="Proteomes" id="UP000185511"/>
    </source>
</evidence>
<dbReference type="Proteomes" id="UP000185511">
    <property type="component" value="Chromosome"/>
</dbReference>
<keyword evidence="2" id="KW-0472">Membrane</keyword>
<feature type="transmembrane region" description="Helical" evidence="2">
    <location>
        <begin position="161"/>
        <end position="180"/>
    </location>
</feature>
<feature type="transmembrane region" description="Helical" evidence="2">
    <location>
        <begin position="225"/>
        <end position="246"/>
    </location>
</feature>
<feature type="transmembrane region" description="Helical" evidence="2">
    <location>
        <begin position="382"/>
        <end position="402"/>
    </location>
</feature>
<feature type="transmembrane region" description="Helical" evidence="2">
    <location>
        <begin position="466"/>
        <end position="495"/>
    </location>
</feature>
<name>A0AAC9PT44_9PSEU</name>
<keyword evidence="2" id="KW-0812">Transmembrane</keyword>
<feature type="transmembrane region" description="Helical" evidence="2">
    <location>
        <begin position="323"/>
        <end position="340"/>
    </location>
</feature>
<feature type="region of interest" description="Disordered" evidence="1">
    <location>
        <begin position="1"/>
        <end position="20"/>
    </location>
</feature>
<proteinExistence type="predicted"/>
<accession>A0AAC9PT44</accession>
<evidence type="ECO:0000313" key="3">
    <source>
        <dbReference type="EMBL" id="APU16264.1"/>
    </source>
</evidence>
<feature type="transmembrane region" description="Helical" evidence="2">
    <location>
        <begin position="346"/>
        <end position="362"/>
    </location>
</feature>
<gene>
    <name evidence="3" type="ORF">UA74_21195</name>
</gene>
<evidence type="ECO:0000256" key="2">
    <source>
        <dbReference type="SAM" id="Phobius"/>
    </source>
</evidence>
<keyword evidence="4" id="KW-1185">Reference proteome</keyword>
<dbReference type="RefSeq" id="WP_075741834.1">
    <property type="nucleotide sequence ID" value="NZ_CP016076.1"/>
</dbReference>